<proteinExistence type="predicted"/>
<comment type="caution">
    <text evidence="1">The sequence shown here is derived from an EMBL/GenBank/DDBJ whole genome shotgun (WGS) entry which is preliminary data.</text>
</comment>
<evidence type="ECO:0000313" key="1">
    <source>
        <dbReference type="EMBL" id="MCJ8502968.1"/>
    </source>
</evidence>
<dbReference type="SUPFAM" id="SSF54862">
    <property type="entry name" value="4Fe-4S ferredoxins"/>
    <property type="match status" value="1"/>
</dbReference>
<dbReference type="AlphaFoldDB" id="A0AA41R7I1"/>
<sequence length="102" mass="11351">MTNAINIKIIADNCRGCRRCQLACSWHDPGPLNPRLAGITILRLDDGATDYPLINMECLERFCGKQNRRPEDATIDRITPACVDACLFGALECLPMEENANE</sequence>
<organism evidence="1 2">
    <name type="scientific">Desulfatitalea alkaliphila</name>
    <dbReference type="NCBI Taxonomy" id="2929485"/>
    <lineage>
        <taxon>Bacteria</taxon>
        <taxon>Pseudomonadati</taxon>
        <taxon>Thermodesulfobacteriota</taxon>
        <taxon>Desulfobacteria</taxon>
        <taxon>Desulfobacterales</taxon>
        <taxon>Desulfosarcinaceae</taxon>
        <taxon>Desulfatitalea</taxon>
    </lineage>
</organism>
<accession>A0AA41R7I1</accession>
<dbReference type="Gene3D" id="3.30.70.20">
    <property type="match status" value="1"/>
</dbReference>
<dbReference type="RefSeq" id="WP_246914601.1">
    <property type="nucleotide sequence ID" value="NZ_JALJRB010000038.1"/>
</dbReference>
<keyword evidence="2" id="KW-1185">Reference proteome</keyword>
<dbReference type="EMBL" id="JALJRB010000038">
    <property type="protein sequence ID" value="MCJ8502968.1"/>
    <property type="molecule type" value="Genomic_DNA"/>
</dbReference>
<reference evidence="1" key="1">
    <citation type="submission" date="2022-04" db="EMBL/GenBank/DDBJ databases">
        <title>Desulfatitalea alkaliphila sp. nov., a novel anaerobic sulfate-reducing bacterium isolated from terrestrial mud volcano, Taman Peninsula, Russia.</title>
        <authorList>
            <person name="Khomyakova M.A."/>
            <person name="Merkel A.Y."/>
            <person name="Slobodkin A.I."/>
        </authorList>
    </citation>
    <scope>NUCLEOTIDE SEQUENCE</scope>
    <source>
        <strain evidence="1">M08but</strain>
    </source>
</reference>
<evidence type="ECO:0008006" key="3">
    <source>
        <dbReference type="Google" id="ProtNLM"/>
    </source>
</evidence>
<dbReference type="Proteomes" id="UP001165427">
    <property type="component" value="Unassembled WGS sequence"/>
</dbReference>
<protein>
    <recommendedName>
        <fullName evidence="3">4Fe-4S ferredoxin-type domain-containing protein</fullName>
    </recommendedName>
</protein>
<evidence type="ECO:0000313" key="2">
    <source>
        <dbReference type="Proteomes" id="UP001165427"/>
    </source>
</evidence>
<gene>
    <name evidence="1" type="ORF">MRX98_20500</name>
</gene>
<name>A0AA41R7I1_9BACT</name>